<dbReference type="AlphaFoldDB" id="A0AAP0HVB6"/>
<reference evidence="1 2" key="1">
    <citation type="submission" date="2024-01" db="EMBL/GenBank/DDBJ databases">
        <title>Genome assemblies of Stephania.</title>
        <authorList>
            <person name="Yang L."/>
        </authorList>
    </citation>
    <scope>NUCLEOTIDE SEQUENCE [LARGE SCALE GENOMIC DNA]</scope>
    <source>
        <strain evidence="1">QJT</strain>
        <tissue evidence="1">Leaf</tissue>
    </source>
</reference>
<evidence type="ECO:0000313" key="2">
    <source>
        <dbReference type="Proteomes" id="UP001417504"/>
    </source>
</evidence>
<dbReference type="EMBL" id="JBBNAE010000008">
    <property type="protein sequence ID" value="KAK9102838.1"/>
    <property type="molecule type" value="Genomic_DNA"/>
</dbReference>
<accession>A0AAP0HVB6</accession>
<organism evidence="1 2">
    <name type="scientific">Stephania japonica</name>
    <dbReference type="NCBI Taxonomy" id="461633"/>
    <lineage>
        <taxon>Eukaryota</taxon>
        <taxon>Viridiplantae</taxon>
        <taxon>Streptophyta</taxon>
        <taxon>Embryophyta</taxon>
        <taxon>Tracheophyta</taxon>
        <taxon>Spermatophyta</taxon>
        <taxon>Magnoliopsida</taxon>
        <taxon>Ranunculales</taxon>
        <taxon>Menispermaceae</taxon>
        <taxon>Menispermoideae</taxon>
        <taxon>Cissampelideae</taxon>
        <taxon>Stephania</taxon>
    </lineage>
</organism>
<evidence type="ECO:0000313" key="1">
    <source>
        <dbReference type="EMBL" id="KAK9102838.1"/>
    </source>
</evidence>
<proteinExistence type="predicted"/>
<gene>
    <name evidence="1" type="ORF">Sjap_020092</name>
</gene>
<dbReference type="Proteomes" id="UP001417504">
    <property type="component" value="Unassembled WGS sequence"/>
</dbReference>
<comment type="caution">
    <text evidence="1">The sequence shown here is derived from an EMBL/GenBank/DDBJ whole genome shotgun (WGS) entry which is preliminary data.</text>
</comment>
<sequence length="61" mass="6997">MELLSPSKKRSPSFYQPNVQMVTIGDDLETLNFGLMELDGSHNGLGDRQWFASPRRYPCQH</sequence>
<keyword evidence="2" id="KW-1185">Reference proteome</keyword>
<protein>
    <submittedName>
        <fullName evidence="1">Uncharacterized protein</fullName>
    </submittedName>
</protein>
<name>A0AAP0HVB6_9MAGN</name>